<protein>
    <recommendedName>
        <fullName evidence="4">Transcription factor domain-containing protein</fullName>
    </recommendedName>
</protein>
<dbReference type="InterPro" id="IPR053187">
    <property type="entry name" value="Notoamide_regulator"/>
</dbReference>
<sequence>MDSLSSAYMVQAIKMAQELGLFEPTTYIMNKKLRNSYDLTAWSLFHWQCTLSYQLMTVPVLQTPPRNKLPDPKRDPDWFGEIWLKYPSSSVLIPIQVGLTFQTKMNFAVVLNEAMLDYHRDSNDDDLAQNGAVRIMAVVQRLESWYQSLPEPLSPSNIVFPSHLKIHLHYCYVLVQLYEILAPEGKTKSSLVQFDEEELFQSLSKYRAHFETILRIHYLRHSFGYGNMMLTRFLAMLAFLTLNKLDYLVTEPREALKSSALDIGDTDPKEVRATLLIAQKGLSDQGRGYYLPNILLQDVLRLSIGQRPLARYFCCILRDMRIAQQKTNSGFDYKTFKPLFDQEDLKEGQIVPPQQRLDTLESFMHLSRLPTLLARIGICSSSETETIPPKRPAQFPSSTWPSGVDITRY</sequence>
<feature type="region of interest" description="Disordered" evidence="1">
    <location>
        <begin position="384"/>
        <end position="409"/>
    </location>
</feature>
<accession>A0A9W8PX29</accession>
<evidence type="ECO:0000313" key="3">
    <source>
        <dbReference type="Proteomes" id="UP001152130"/>
    </source>
</evidence>
<keyword evidence="3" id="KW-1185">Reference proteome</keyword>
<evidence type="ECO:0000256" key="1">
    <source>
        <dbReference type="SAM" id="MobiDB-lite"/>
    </source>
</evidence>
<evidence type="ECO:0000313" key="2">
    <source>
        <dbReference type="EMBL" id="KAJ4020477.1"/>
    </source>
</evidence>
<evidence type="ECO:0008006" key="4">
    <source>
        <dbReference type="Google" id="ProtNLM"/>
    </source>
</evidence>
<dbReference type="PANTHER" id="PTHR47256:SF1">
    <property type="entry name" value="ZN(II)2CYS6 TRANSCRIPTION FACTOR (EUROFUNG)"/>
    <property type="match status" value="1"/>
</dbReference>
<dbReference type="PANTHER" id="PTHR47256">
    <property type="entry name" value="ZN(II)2CYS6 TRANSCRIPTION FACTOR (EUROFUNG)-RELATED"/>
    <property type="match status" value="1"/>
</dbReference>
<gene>
    <name evidence="2" type="ORF">NW766_001964</name>
</gene>
<name>A0A9W8PX29_9HYPO</name>
<dbReference type="AlphaFoldDB" id="A0A9W8PX29"/>
<dbReference type="CDD" id="cd12148">
    <property type="entry name" value="fungal_TF_MHR"/>
    <property type="match status" value="1"/>
</dbReference>
<reference evidence="2" key="1">
    <citation type="submission" date="2022-10" db="EMBL/GenBank/DDBJ databases">
        <title>Fusarium specimens isolated from Avocado Roots.</title>
        <authorList>
            <person name="Stajich J."/>
            <person name="Roper C."/>
            <person name="Heimlech-Rivalta G."/>
        </authorList>
    </citation>
    <scope>NUCLEOTIDE SEQUENCE</scope>
    <source>
        <strain evidence="2">CF00143</strain>
    </source>
</reference>
<proteinExistence type="predicted"/>
<dbReference type="EMBL" id="JAPDHF010000003">
    <property type="protein sequence ID" value="KAJ4020477.1"/>
    <property type="molecule type" value="Genomic_DNA"/>
</dbReference>
<dbReference type="Proteomes" id="UP001152130">
    <property type="component" value="Unassembled WGS sequence"/>
</dbReference>
<organism evidence="2 3">
    <name type="scientific">Fusarium irregulare</name>
    <dbReference type="NCBI Taxonomy" id="2494466"/>
    <lineage>
        <taxon>Eukaryota</taxon>
        <taxon>Fungi</taxon>
        <taxon>Dikarya</taxon>
        <taxon>Ascomycota</taxon>
        <taxon>Pezizomycotina</taxon>
        <taxon>Sordariomycetes</taxon>
        <taxon>Hypocreomycetidae</taxon>
        <taxon>Hypocreales</taxon>
        <taxon>Nectriaceae</taxon>
        <taxon>Fusarium</taxon>
        <taxon>Fusarium incarnatum-equiseti species complex</taxon>
    </lineage>
</organism>
<comment type="caution">
    <text evidence="2">The sequence shown here is derived from an EMBL/GenBank/DDBJ whole genome shotgun (WGS) entry which is preliminary data.</text>
</comment>